<feature type="compositionally biased region" description="Basic and acidic residues" evidence="1">
    <location>
        <begin position="22"/>
        <end position="32"/>
    </location>
</feature>
<comment type="caution">
    <text evidence="2">The sequence shown here is derived from an EMBL/GenBank/DDBJ whole genome shotgun (WGS) entry which is preliminary data.</text>
</comment>
<feature type="non-terminal residue" evidence="2">
    <location>
        <position position="1"/>
    </location>
</feature>
<dbReference type="SUPFAM" id="SSF56300">
    <property type="entry name" value="Metallo-dependent phosphatases"/>
    <property type="match status" value="1"/>
</dbReference>
<feature type="region of interest" description="Disordered" evidence="1">
    <location>
        <begin position="1"/>
        <end position="45"/>
    </location>
</feature>
<dbReference type="Proteomes" id="UP001190700">
    <property type="component" value="Unassembled WGS sequence"/>
</dbReference>
<dbReference type="Gene3D" id="3.60.21.10">
    <property type="match status" value="1"/>
</dbReference>
<protein>
    <recommendedName>
        <fullName evidence="4">Calcineurin-like phosphoesterase domain-containing protein</fullName>
    </recommendedName>
</protein>
<sequence length="640" mass="70390">GVLLKPLSPSRRQHASSLKRQGSLEKPEEKAAGRVSPGRMVYRTRSPAKKEYLPPLVVEDQEPSPREYNITSSLFDFGKGMVPLEKQHIIRGLVSPTLSPKRRRSASPGHIERISRSNSSFKIGYVTDVEGNLNYFRRYVEMSHILDFDDDGELMLAHDAHFVFGGDLFDKQPGDLRLSSLLVNLKERHPERVHLLVGNRDSNKLRFAAELSDEDIGGRSLESAPALSVLPESIAPKEFLESLTKHVYSDAEVDDVLLSKLNTRTNRLKWMLTCTLGSSDAFEYRRLELSILQDVDSSSISDDQVTQSFLDSVERPDGAVLRYLRCADIAVIIGNTLFVHGAITAESMGFVPDAIELGYFDRDSGGALVSSAEEVPGRMLPEGHTVHEWVEQLNLFAQAALDDFERDPTWHPQTDSKAGLRRGGQALIGFQSRAATCGRNVVVTTFMEKSAQGGKVTPVADEVVQYLNGSGIHRVVVGHKPVGDSPLIIPHSDLEIVMGDTSFSDVSADDNRGIACHEARPTLALTQMVPEPRMLELVLIENMANGCSQTTVHGILADGRSVHYTLGCRGLSRDDEPCCTAQAATYDGLVGLETSDGWLIKARVVGNDHASGTYQLSRTSGRKVEYCYRTTAEIGLHSPQ</sequence>
<evidence type="ECO:0008006" key="4">
    <source>
        <dbReference type="Google" id="ProtNLM"/>
    </source>
</evidence>
<organism evidence="2 3">
    <name type="scientific">Cymbomonas tetramitiformis</name>
    <dbReference type="NCBI Taxonomy" id="36881"/>
    <lineage>
        <taxon>Eukaryota</taxon>
        <taxon>Viridiplantae</taxon>
        <taxon>Chlorophyta</taxon>
        <taxon>Pyramimonadophyceae</taxon>
        <taxon>Pyramimonadales</taxon>
        <taxon>Pyramimonadaceae</taxon>
        <taxon>Cymbomonas</taxon>
    </lineage>
</organism>
<keyword evidence="3" id="KW-1185">Reference proteome</keyword>
<name>A0AAE0GC72_9CHLO</name>
<reference evidence="2 3" key="1">
    <citation type="journal article" date="2015" name="Genome Biol. Evol.">
        <title>Comparative Genomics of a Bacterivorous Green Alga Reveals Evolutionary Causalities and Consequences of Phago-Mixotrophic Mode of Nutrition.</title>
        <authorList>
            <person name="Burns J.A."/>
            <person name="Paasch A."/>
            <person name="Narechania A."/>
            <person name="Kim E."/>
        </authorList>
    </citation>
    <scope>NUCLEOTIDE SEQUENCE [LARGE SCALE GENOMIC DNA]</scope>
    <source>
        <strain evidence="2 3">PLY_AMNH</strain>
    </source>
</reference>
<dbReference type="AlphaFoldDB" id="A0AAE0GC72"/>
<evidence type="ECO:0000256" key="1">
    <source>
        <dbReference type="SAM" id="MobiDB-lite"/>
    </source>
</evidence>
<evidence type="ECO:0000313" key="2">
    <source>
        <dbReference type="EMBL" id="KAK3275322.1"/>
    </source>
</evidence>
<dbReference type="InterPro" id="IPR029052">
    <property type="entry name" value="Metallo-depent_PP-like"/>
</dbReference>
<dbReference type="EMBL" id="LGRX02007291">
    <property type="protein sequence ID" value="KAK3275322.1"/>
    <property type="molecule type" value="Genomic_DNA"/>
</dbReference>
<evidence type="ECO:0000313" key="3">
    <source>
        <dbReference type="Proteomes" id="UP001190700"/>
    </source>
</evidence>
<dbReference type="PANTHER" id="PTHR42254">
    <property type="entry name" value="METALLOPHOS DOMAIN-CONTAINING PROTEIN"/>
    <property type="match status" value="1"/>
</dbReference>
<dbReference type="PANTHER" id="PTHR42254:SF1">
    <property type="entry name" value="CALCINEURIN-LIKE PHOSPHOESTERASE DOMAIN-CONTAINING PROTEIN"/>
    <property type="match status" value="1"/>
</dbReference>
<proteinExistence type="predicted"/>
<gene>
    <name evidence="2" type="ORF">CYMTET_16535</name>
</gene>
<accession>A0AAE0GC72</accession>